<dbReference type="InterPro" id="IPR000846">
    <property type="entry name" value="DapB_N"/>
</dbReference>
<dbReference type="GO" id="GO:0008839">
    <property type="term" value="F:4-hydroxy-tetrahydrodipicolinate reductase"/>
    <property type="evidence" value="ECO:0007669"/>
    <property type="project" value="UniProtKB-UniRule"/>
</dbReference>
<feature type="binding site" evidence="13">
    <location>
        <position position="158"/>
    </location>
    <ligand>
        <name>(S)-2,3,4,5-tetrahydrodipicolinate</name>
        <dbReference type="ChEBI" id="CHEBI:16845"/>
    </ligand>
</feature>
<keyword evidence="7 13" id="KW-0520">NAD</keyword>
<dbReference type="SUPFAM" id="SSF51735">
    <property type="entry name" value="NAD(P)-binding Rossmann-fold domains"/>
    <property type="match status" value="1"/>
</dbReference>
<dbReference type="InterPro" id="IPR036291">
    <property type="entry name" value="NAD(P)-bd_dom_sf"/>
</dbReference>
<proteinExistence type="inferred from homology"/>
<dbReference type="Proteomes" id="UP000761264">
    <property type="component" value="Unassembled WGS sequence"/>
</dbReference>
<dbReference type="GO" id="GO:0005737">
    <property type="term" value="C:cytoplasm"/>
    <property type="evidence" value="ECO:0007669"/>
    <property type="project" value="UniProtKB-SubCell"/>
</dbReference>
<feature type="binding site" evidence="13">
    <location>
        <begin position="100"/>
        <end position="102"/>
    </location>
    <ligand>
        <name>NAD(+)</name>
        <dbReference type="ChEBI" id="CHEBI:57540"/>
    </ligand>
</feature>
<dbReference type="Gene3D" id="3.30.360.10">
    <property type="entry name" value="Dihydrodipicolinate Reductase, domain 2"/>
    <property type="match status" value="1"/>
</dbReference>
<protein>
    <recommendedName>
        <fullName evidence="10 13">4-hydroxy-tetrahydrodipicolinate reductase</fullName>
        <shortName evidence="13">HTPA reductase</shortName>
        <ecNumber evidence="10 13">1.17.1.8</ecNumber>
    </recommendedName>
</protein>
<evidence type="ECO:0000256" key="7">
    <source>
        <dbReference type="ARBA" id="ARBA00023027"/>
    </source>
</evidence>
<dbReference type="InterPro" id="IPR022664">
    <property type="entry name" value="DapB_N_CS"/>
</dbReference>
<evidence type="ECO:0000256" key="5">
    <source>
        <dbReference type="ARBA" id="ARBA00022915"/>
    </source>
</evidence>
<comment type="catalytic activity">
    <reaction evidence="11 13">
        <text>(S)-2,3,4,5-tetrahydrodipicolinate + NADP(+) + H2O = (2S,4S)-4-hydroxy-2,3,4,5-tetrahydrodipicolinate + NADPH + H(+)</text>
        <dbReference type="Rhea" id="RHEA:35331"/>
        <dbReference type="ChEBI" id="CHEBI:15377"/>
        <dbReference type="ChEBI" id="CHEBI:15378"/>
        <dbReference type="ChEBI" id="CHEBI:16845"/>
        <dbReference type="ChEBI" id="CHEBI:57783"/>
        <dbReference type="ChEBI" id="CHEBI:58349"/>
        <dbReference type="ChEBI" id="CHEBI:67139"/>
        <dbReference type="EC" id="1.17.1.8"/>
    </reaction>
</comment>
<comment type="caution">
    <text evidence="16">The sequence shown here is derived from an EMBL/GenBank/DDBJ whole genome shotgun (WGS) entry which is preliminary data.</text>
</comment>
<dbReference type="GO" id="GO:0051287">
    <property type="term" value="F:NAD binding"/>
    <property type="evidence" value="ECO:0007669"/>
    <property type="project" value="UniProtKB-UniRule"/>
</dbReference>
<feature type="binding site" evidence="13">
    <location>
        <begin position="124"/>
        <end position="127"/>
    </location>
    <ligand>
        <name>NAD(+)</name>
        <dbReference type="ChEBI" id="CHEBI:57540"/>
    </ligand>
</feature>
<evidence type="ECO:0000256" key="10">
    <source>
        <dbReference type="ARBA" id="ARBA00038983"/>
    </source>
</evidence>
<dbReference type="Pfam" id="PF01113">
    <property type="entry name" value="DapB_N"/>
    <property type="match status" value="1"/>
</dbReference>
<keyword evidence="17" id="KW-1185">Reference proteome</keyword>
<evidence type="ECO:0000256" key="11">
    <source>
        <dbReference type="ARBA" id="ARBA00049080"/>
    </source>
</evidence>
<comment type="function">
    <text evidence="13">Catalyzes the conversion of 4-hydroxy-tetrahydrodipicolinate (HTPA) to tetrahydrodipicolinate.</text>
</comment>
<keyword evidence="6 13" id="KW-0560">Oxidoreductase</keyword>
<dbReference type="PANTHER" id="PTHR20836">
    <property type="entry name" value="DIHYDRODIPICOLINATE REDUCTASE"/>
    <property type="match status" value="1"/>
</dbReference>
<gene>
    <name evidence="13" type="primary">dapB</name>
    <name evidence="16" type="ORF">HBA54_25630</name>
</gene>
<keyword evidence="5 13" id="KW-0220">Diaminopimelate biosynthesis</keyword>
<dbReference type="RefSeq" id="WP_167230517.1">
    <property type="nucleotide sequence ID" value="NZ_JAAQPH010000029.1"/>
</dbReference>
<feature type="binding site" evidence="13">
    <location>
        <position position="54"/>
    </location>
    <ligand>
        <name>NAD(+)</name>
        <dbReference type="ChEBI" id="CHEBI:57540"/>
    </ligand>
</feature>
<evidence type="ECO:0000256" key="6">
    <source>
        <dbReference type="ARBA" id="ARBA00023002"/>
    </source>
</evidence>
<feature type="domain" description="Dihydrodipicolinate reductase N-terminal" evidence="14">
    <location>
        <begin position="5"/>
        <end position="127"/>
    </location>
</feature>
<name>A0A967KI69_9PROT</name>
<evidence type="ECO:0000256" key="2">
    <source>
        <dbReference type="ARBA" id="ARBA00022490"/>
    </source>
</evidence>
<evidence type="ECO:0000313" key="16">
    <source>
        <dbReference type="EMBL" id="NIA71986.1"/>
    </source>
</evidence>
<evidence type="ECO:0000259" key="15">
    <source>
        <dbReference type="Pfam" id="PF05173"/>
    </source>
</evidence>
<dbReference type="AlphaFoldDB" id="A0A967KI69"/>
<sequence>MDPLKIGIVGCGGRMGRMNLATIAASEGCVIGGGSDLPGSPAIGQDLGLLSGADPVGIMVGDDPVELFAAVDAVIDFTTPAATRRHAELAAQAEVVYVAGTTGLDSETQAMIEKAAIQTVVVQAANMSLGVNLLEMVVEQVARALDPDYDIEVLEMHHRHKVDAPSGTALMLGEAAAKGRGLALDSVARKAREGQVGARPRGEIGFATLRGGDVAGEHSVIFATEGEQIVLTHKASSREVFAKGAVKAALWGRGKPAGLYSMRDVLGI</sequence>
<evidence type="ECO:0000256" key="12">
    <source>
        <dbReference type="ARBA" id="ARBA00049396"/>
    </source>
</evidence>
<dbReference type="EC" id="1.17.1.8" evidence="10 13"/>
<evidence type="ECO:0000313" key="17">
    <source>
        <dbReference type="Proteomes" id="UP000761264"/>
    </source>
</evidence>
<comment type="pathway">
    <text evidence="9 13">Amino-acid biosynthesis; L-lysine biosynthesis via DAP pathway; (S)-tetrahydrodipicolinate from L-aspartate: step 4/4.</text>
</comment>
<dbReference type="InterPro" id="IPR022663">
    <property type="entry name" value="DapB_C"/>
</dbReference>
<keyword evidence="3 13" id="KW-0028">Amino-acid biosynthesis</keyword>
<dbReference type="CDD" id="cd02274">
    <property type="entry name" value="DHDPR_N"/>
    <property type="match status" value="1"/>
</dbReference>
<dbReference type="GO" id="GO:0009089">
    <property type="term" value="P:lysine biosynthetic process via diaminopimelate"/>
    <property type="evidence" value="ECO:0007669"/>
    <property type="project" value="UniProtKB-UniRule"/>
</dbReference>
<evidence type="ECO:0000256" key="8">
    <source>
        <dbReference type="ARBA" id="ARBA00023154"/>
    </source>
</evidence>
<feature type="domain" description="Dihydrodipicolinate reductase C-terminal" evidence="15">
    <location>
        <begin position="130"/>
        <end position="266"/>
    </location>
</feature>
<evidence type="ECO:0000256" key="13">
    <source>
        <dbReference type="HAMAP-Rule" id="MF_00102"/>
    </source>
</evidence>
<keyword evidence="8 13" id="KW-0457">Lysine biosynthesis</keyword>
<accession>A0A967KI69</accession>
<comment type="caution">
    <text evidence="13">Was originally thought to be a dihydrodipicolinate reductase (DHDPR), catalyzing the conversion of dihydrodipicolinate to tetrahydrodipicolinate. However, it was shown in E.coli that the substrate of the enzymatic reaction is not dihydrodipicolinate (DHDP) but in fact (2S,4S)-4-hydroxy-2,3,4,5-tetrahydrodipicolinic acid (HTPA), the product released by the DapA-catalyzed reaction.</text>
</comment>
<keyword evidence="2 13" id="KW-0963">Cytoplasm</keyword>
<comment type="catalytic activity">
    <reaction evidence="12 13">
        <text>(S)-2,3,4,5-tetrahydrodipicolinate + NAD(+) + H2O = (2S,4S)-4-hydroxy-2,3,4,5-tetrahydrodipicolinate + NADH + H(+)</text>
        <dbReference type="Rhea" id="RHEA:35323"/>
        <dbReference type="ChEBI" id="CHEBI:15377"/>
        <dbReference type="ChEBI" id="CHEBI:15378"/>
        <dbReference type="ChEBI" id="CHEBI:16845"/>
        <dbReference type="ChEBI" id="CHEBI:57540"/>
        <dbReference type="ChEBI" id="CHEBI:57945"/>
        <dbReference type="ChEBI" id="CHEBI:67139"/>
        <dbReference type="EC" id="1.17.1.8"/>
    </reaction>
</comment>
<feature type="active site" description="Proton donor/acceptor" evidence="13">
    <location>
        <position position="157"/>
    </location>
</feature>
<evidence type="ECO:0000256" key="9">
    <source>
        <dbReference type="ARBA" id="ARBA00037922"/>
    </source>
</evidence>
<feature type="binding site" evidence="13">
    <location>
        <begin position="10"/>
        <end position="15"/>
    </location>
    <ligand>
        <name>NAD(+)</name>
        <dbReference type="ChEBI" id="CHEBI:57540"/>
    </ligand>
</feature>
<dbReference type="PROSITE" id="PS01298">
    <property type="entry name" value="DAPB"/>
    <property type="match status" value="1"/>
</dbReference>
<dbReference type="InterPro" id="IPR023940">
    <property type="entry name" value="DHDPR_bac"/>
</dbReference>
<dbReference type="GO" id="GO:0050661">
    <property type="term" value="F:NADP binding"/>
    <property type="evidence" value="ECO:0007669"/>
    <property type="project" value="UniProtKB-UniRule"/>
</dbReference>
<dbReference type="GO" id="GO:0016726">
    <property type="term" value="F:oxidoreductase activity, acting on CH or CH2 groups, NAD or NADP as acceptor"/>
    <property type="evidence" value="ECO:0007669"/>
    <property type="project" value="UniProtKB-UniRule"/>
</dbReference>
<dbReference type="Gene3D" id="3.40.50.720">
    <property type="entry name" value="NAD(P)-binding Rossmann-like Domain"/>
    <property type="match status" value="1"/>
</dbReference>
<dbReference type="PIRSF" id="PIRSF000161">
    <property type="entry name" value="DHPR"/>
    <property type="match status" value="1"/>
</dbReference>
<evidence type="ECO:0000259" key="14">
    <source>
        <dbReference type="Pfam" id="PF01113"/>
    </source>
</evidence>
<feature type="binding site" evidence="13">
    <location>
        <begin position="167"/>
        <end position="168"/>
    </location>
    <ligand>
        <name>(S)-2,3,4,5-tetrahydrodipicolinate</name>
        <dbReference type="ChEBI" id="CHEBI:16845"/>
    </ligand>
</feature>
<comment type="similarity">
    <text evidence="1 13">Belongs to the DapB family.</text>
</comment>
<evidence type="ECO:0000256" key="4">
    <source>
        <dbReference type="ARBA" id="ARBA00022857"/>
    </source>
</evidence>
<dbReference type="HAMAP" id="MF_00102">
    <property type="entry name" value="DapB"/>
    <property type="match status" value="1"/>
</dbReference>
<dbReference type="Pfam" id="PF05173">
    <property type="entry name" value="DapB_C"/>
    <property type="match status" value="1"/>
</dbReference>
<feature type="active site" description="Proton donor" evidence="13">
    <location>
        <position position="161"/>
    </location>
</feature>
<dbReference type="SUPFAM" id="SSF55347">
    <property type="entry name" value="Glyceraldehyde-3-phosphate dehydrogenase-like, C-terminal domain"/>
    <property type="match status" value="1"/>
</dbReference>
<organism evidence="16 17">
    <name type="scientific">Pelagibius litoralis</name>
    <dbReference type="NCBI Taxonomy" id="374515"/>
    <lineage>
        <taxon>Bacteria</taxon>
        <taxon>Pseudomonadati</taxon>
        <taxon>Pseudomonadota</taxon>
        <taxon>Alphaproteobacteria</taxon>
        <taxon>Rhodospirillales</taxon>
        <taxon>Rhodovibrionaceae</taxon>
        <taxon>Pelagibius</taxon>
    </lineage>
</organism>
<comment type="caution">
    <text evidence="13">Lacks conserved residue(s) required for the propagation of feature annotation.</text>
</comment>
<dbReference type="NCBIfam" id="TIGR00036">
    <property type="entry name" value="dapB"/>
    <property type="match status" value="1"/>
</dbReference>
<dbReference type="GO" id="GO:0019877">
    <property type="term" value="P:diaminopimelate biosynthetic process"/>
    <property type="evidence" value="ECO:0007669"/>
    <property type="project" value="UniProtKB-UniRule"/>
</dbReference>
<comment type="subcellular location">
    <subcellularLocation>
        <location evidence="13">Cytoplasm</location>
    </subcellularLocation>
</comment>
<evidence type="ECO:0000256" key="3">
    <source>
        <dbReference type="ARBA" id="ARBA00022605"/>
    </source>
</evidence>
<dbReference type="PANTHER" id="PTHR20836:SF0">
    <property type="entry name" value="4-HYDROXY-TETRAHYDRODIPICOLINATE REDUCTASE 1, CHLOROPLASTIC-RELATED"/>
    <property type="match status" value="1"/>
</dbReference>
<evidence type="ECO:0000256" key="1">
    <source>
        <dbReference type="ARBA" id="ARBA00006642"/>
    </source>
</evidence>
<dbReference type="FunFam" id="3.30.360.10:FF:000004">
    <property type="entry name" value="4-hydroxy-tetrahydrodipicolinate reductase"/>
    <property type="match status" value="1"/>
</dbReference>
<keyword evidence="4 13" id="KW-0521">NADP</keyword>
<comment type="subunit">
    <text evidence="13">Homotetramer.</text>
</comment>
<dbReference type="EMBL" id="JAAQPH010000029">
    <property type="protein sequence ID" value="NIA71986.1"/>
    <property type="molecule type" value="Genomic_DNA"/>
</dbReference>
<reference evidence="16" key="1">
    <citation type="submission" date="2020-03" db="EMBL/GenBank/DDBJ databases">
        <title>Genome of Pelagibius litoralis DSM 21314T.</title>
        <authorList>
            <person name="Wang G."/>
        </authorList>
    </citation>
    <scope>NUCLEOTIDE SEQUENCE</scope>
    <source>
        <strain evidence="16">DSM 21314</strain>
    </source>
</reference>